<accession>A0A8H7V7K7</accession>
<name>A0A8H7V7K7_9FUNG</name>
<reference evidence="1" key="1">
    <citation type="submission" date="2020-12" db="EMBL/GenBank/DDBJ databases">
        <title>Metabolic potential, ecology and presence of endohyphal bacteria is reflected in genomic diversity of Mucoromycotina.</title>
        <authorList>
            <person name="Muszewska A."/>
            <person name="Okrasinska A."/>
            <person name="Steczkiewicz K."/>
            <person name="Drgas O."/>
            <person name="Orlowska M."/>
            <person name="Perlinska-Lenart U."/>
            <person name="Aleksandrzak-Piekarczyk T."/>
            <person name="Szatraj K."/>
            <person name="Zielenkiewicz U."/>
            <person name="Pilsyk S."/>
            <person name="Malc E."/>
            <person name="Mieczkowski P."/>
            <person name="Kruszewska J.S."/>
            <person name="Biernat P."/>
            <person name="Pawlowska J."/>
        </authorList>
    </citation>
    <scope>NUCLEOTIDE SEQUENCE</scope>
    <source>
        <strain evidence="1">WA0000017839</strain>
    </source>
</reference>
<proteinExistence type="predicted"/>
<organism evidence="1 2">
    <name type="scientific">Mucor saturninus</name>
    <dbReference type="NCBI Taxonomy" id="64648"/>
    <lineage>
        <taxon>Eukaryota</taxon>
        <taxon>Fungi</taxon>
        <taxon>Fungi incertae sedis</taxon>
        <taxon>Mucoromycota</taxon>
        <taxon>Mucoromycotina</taxon>
        <taxon>Mucoromycetes</taxon>
        <taxon>Mucorales</taxon>
        <taxon>Mucorineae</taxon>
        <taxon>Mucoraceae</taxon>
        <taxon>Mucor</taxon>
    </lineage>
</organism>
<sequence length="232" mass="25954">MPYFSIPSQLLDEWNFLLSSSSRITISHDQLLEICNNPLLMGFKLTTLSNVARQQHLSGLTNGVSALIFSFSAYAVYEAVSRHSISLPLGLVALVVAAKCLILANHFKNSADVTFGPRLSTDVKKSSGDEPSSVYFYHFEDHLWKVDLIDMKKEKLSYCCKEKFVELALPLLIESMDESYTDTSFDFFLDGLVSSSEVLSPLSIPPVMIWLTSNKIIIIKITSDTLTSYILH</sequence>
<keyword evidence="2" id="KW-1185">Reference proteome</keyword>
<evidence type="ECO:0000313" key="1">
    <source>
        <dbReference type="EMBL" id="KAG2204159.1"/>
    </source>
</evidence>
<evidence type="ECO:0000313" key="2">
    <source>
        <dbReference type="Proteomes" id="UP000603453"/>
    </source>
</evidence>
<dbReference type="EMBL" id="JAEPRD010000046">
    <property type="protein sequence ID" value="KAG2204159.1"/>
    <property type="molecule type" value="Genomic_DNA"/>
</dbReference>
<dbReference type="Proteomes" id="UP000603453">
    <property type="component" value="Unassembled WGS sequence"/>
</dbReference>
<dbReference type="AlphaFoldDB" id="A0A8H7V7K7"/>
<comment type="caution">
    <text evidence="1">The sequence shown here is derived from an EMBL/GenBank/DDBJ whole genome shotgun (WGS) entry which is preliminary data.</text>
</comment>
<gene>
    <name evidence="1" type="ORF">INT47_011642</name>
</gene>
<protein>
    <submittedName>
        <fullName evidence="1">Uncharacterized protein</fullName>
    </submittedName>
</protein>